<comment type="caution">
    <text evidence="1">The sequence shown here is derived from an EMBL/GenBank/DDBJ whole genome shotgun (WGS) entry which is preliminary data.</text>
</comment>
<reference evidence="1 2" key="1">
    <citation type="submission" date="2024-05" db="EMBL/GenBank/DDBJ databases">
        <title>Roseateles sp. DJS-2-20 16S ribosomal RNA gene Genome sequencing and assembly.</title>
        <authorList>
            <person name="Woo H."/>
        </authorList>
    </citation>
    <scope>NUCLEOTIDE SEQUENCE [LARGE SCALE GENOMIC DNA]</scope>
    <source>
        <strain evidence="1 2">DJS-2-20</strain>
    </source>
</reference>
<dbReference type="Proteomes" id="UP001495147">
    <property type="component" value="Unassembled WGS sequence"/>
</dbReference>
<evidence type="ECO:0000313" key="2">
    <source>
        <dbReference type="Proteomes" id="UP001495147"/>
    </source>
</evidence>
<proteinExistence type="predicted"/>
<keyword evidence="2" id="KW-1185">Reference proteome</keyword>
<evidence type="ECO:0000313" key="1">
    <source>
        <dbReference type="EMBL" id="MEO3693134.1"/>
    </source>
</evidence>
<gene>
    <name evidence="1" type="ORF">ABDJ85_16810</name>
</gene>
<dbReference type="Gene3D" id="3.40.50.2000">
    <property type="entry name" value="Glycogen Phosphorylase B"/>
    <property type="match status" value="1"/>
</dbReference>
<name>A0ABV0G5X6_9BURK</name>
<organism evidence="1 2">
    <name type="scientific">Roseateles paludis</name>
    <dbReference type="NCBI Taxonomy" id="3145238"/>
    <lineage>
        <taxon>Bacteria</taxon>
        <taxon>Pseudomonadati</taxon>
        <taxon>Pseudomonadota</taxon>
        <taxon>Betaproteobacteria</taxon>
        <taxon>Burkholderiales</taxon>
        <taxon>Sphaerotilaceae</taxon>
        <taxon>Roseateles</taxon>
    </lineage>
</organism>
<protein>
    <submittedName>
        <fullName evidence="1">Uncharacterized protein</fullName>
    </submittedName>
</protein>
<dbReference type="EMBL" id="JBDPZD010000005">
    <property type="protein sequence ID" value="MEO3693134.1"/>
    <property type="molecule type" value="Genomic_DNA"/>
</dbReference>
<dbReference type="RefSeq" id="WP_347705946.1">
    <property type="nucleotide sequence ID" value="NZ_JBDPZD010000005.1"/>
</dbReference>
<sequence>MRPDYLTLVQQLEALQSAGAWPNMLLEISNVVIGLLNDARAKGLVFGSAEMDRFCLSAGALCATQRGVAMPEQHDDSLAVHLATELYDGQGGHSLALKDVIRARPDLRHVVIVTNLHQRPLPLDKFAQDLGGRVQMVEVPALNLADKLNWLLAQLAALRPGLLTLFAHHYDVVSIAAAQPAIARETAFFHHADHDMALGVFLPHALHVDCTNLSHHKCQHYLGVFNPVYWPLVSPDLGVRQGHRFMDGGQLRTCSHGSSGKFLAPGRYGYFDLMLRRLSELPGEHLHIGMLPEAEIAGFRARLAAAGLDPARFRYQPPVSGLWAYLRDSAVDVCISSFPIQGAKGLVETQGAGLPVVMNESGLSKHHSTRELIYDEAPWWETPDQLLAVLKALTPETLAAQAQAARRFYERWHHPRELAYAVNNPRRTAPVPPVRHPPCDTLALYLRS</sequence>
<accession>A0ABV0G5X6</accession>